<evidence type="ECO:0000313" key="1">
    <source>
        <dbReference type="EMBL" id="KUM57271.1"/>
    </source>
</evidence>
<proteinExistence type="predicted"/>
<dbReference type="AlphaFoldDB" id="A0A101MB00"/>
<name>A0A101MB00_PENFR</name>
<accession>A0A101MB00</accession>
<evidence type="ECO:0000313" key="2">
    <source>
        <dbReference type="Proteomes" id="UP000055045"/>
    </source>
</evidence>
<dbReference type="Proteomes" id="UP000055045">
    <property type="component" value="Unassembled WGS sequence"/>
</dbReference>
<protein>
    <submittedName>
        <fullName evidence="1">Uncharacterized protein</fullName>
    </submittedName>
</protein>
<organism evidence="1 2">
    <name type="scientific">Penicillium freii</name>
    <dbReference type="NCBI Taxonomy" id="48697"/>
    <lineage>
        <taxon>Eukaryota</taxon>
        <taxon>Fungi</taxon>
        <taxon>Dikarya</taxon>
        <taxon>Ascomycota</taxon>
        <taxon>Pezizomycotina</taxon>
        <taxon>Eurotiomycetes</taxon>
        <taxon>Eurotiomycetidae</taxon>
        <taxon>Eurotiales</taxon>
        <taxon>Aspergillaceae</taxon>
        <taxon>Penicillium</taxon>
    </lineage>
</organism>
<reference evidence="1 2" key="1">
    <citation type="submission" date="2015-10" db="EMBL/GenBank/DDBJ databases">
        <title>Genome sequencing of Penicillium freii.</title>
        <authorList>
            <person name="Nguyen H.D."/>
            <person name="Visagie C.M."/>
            <person name="Seifert K.A."/>
        </authorList>
    </citation>
    <scope>NUCLEOTIDE SEQUENCE [LARGE SCALE GENOMIC DNA]</scope>
    <source>
        <strain evidence="1 2">DAOM 242723</strain>
    </source>
</reference>
<gene>
    <name evidence="1" type="ORF">ACN42_g9914</name>
</gene>
<dbReference type="EMBL" id="LLXE01000381">
    <property type="protein sequence ID" value="KUM57271.1"/>
    <property type="molecule type" value="Genomic_DNA"/>
</dbReference>
<comment type="caution">
    <text evidence="1">The sequence shown here is derived from an EMBL/GenBank/DDBJ whole genome shotgun (WGS) entry which is preliminary data.</text>
</comment>
<keyword evidence="2" id="KW-1185">Reference proteome</keyword>
<sequence length="73" mass="7760">MASQMSVTQRILVVRYGVVANIAVSHTAAGGSIPPIGVILLFFCARSHYDIHATRITWLVGDLCCLVVSFGGV</sequence>